<keyword evidence="2" id="KW-1185">Reference proteome</keyword>
<dbReference type="RefSeq" id="WP_013258351.1">
    <property type="nucleotide sequence ID" value="NC_014365.1"/>
</dbReference>
<proteinExistence type="predicted"/>
<name>E1QH55_DESB2</name>
<dbReference type="HOGENOM" id="CLU_153816_0_0_7"/>
<dbReference type="EMBL" id="CP002085">
    <property type="protein sequence ID" value="ADK84898.1"/>
    <property type="molecule type" value="Genomic_DNA"/>
</dbReference>
<sequence>MLSWQELKNSPQIIGLIDWEMTPAQAFEAYQIKSIDAWKHRGLEDVYYFYVSTWQGRGQVILVRRTMVDSQEIAVAPAPETLVAACLAAGDGQQYPRGQLPLDEALRQWLRAELGL</sequence>
<accession>E1QH55</accession>
<dbReference type="STRING" id="644282.Deba_1530"/>
<dbReference type="KEGG" id="dbr:Deba_1530"/>
<evidence type="ECO:0000313" key="1">
    <source>
        <dbReference type="EMBL" id="ADK84898.1"/>
    </source>
</evidence>
<dbReference type="OrthoDB" id="5471332at2"/>
<evidence type="ECO:0000313" key="2">
    <source>
        <dbReference type="Proteomes" id="UP000009047"/>
    </source>
</evidence>
<dbReference type="AlphaFoldDB" id="E1QH55"/>
<reference evidence="1 2" key="1">
    <citation type="journal article" date="2010" name="Stand. Genomic Sci.">
        <title>Complete genome sequence of Desulfarculus baarsii type strain (2st14).</title>
        <authorList>
            <person name="Sun H."/>
            <person name="Spring S."/>
            <person name="Lapidus A."/>
            <person name="Davenport K."/>
            <person name="Del Rio T.G."/>
            <person name="Tice H."/>
            <person name="Nolan M."/>
            <person name="Copeland A."/>
            <person name="Cheng J.F."/>
            <person name="Lucas S."/>
            <person name="Tapia R."/>
            <person name="Goodwin L."/>
            <person name="Pitluck S."/>
            <person name="Ivanova N."/>
            <person name="Pagani I."/>
            <person name="Mavromatis K."/>
            <person name="Ovchinnikova G."/>
            <person name="Pati A."/>
            <person name="Chen A."/>
            <person name="Palaniappan K."/>
            <person name="Hauser L."/>
            <person name="Chang Y.J."/>
            <person name="Jeffries C.D."/>
            <person name="Detter J.C."/>
            <person name="Han C."/>
            <person name="Rohde M."/>
            <person name="Brambilla E."/>
            <person name="Goker M."/>
            <person name="Woyke T."/>
            <person name="Bristow J."/>
            <person name="Eisen J.A."/>
            <person name="Markowitz V."/>
            <person name="Hugenholtz P."/>
            <person name="Kyrpides N.C."/>
            <person name="Klenk H.P."/>
            <person name="Land M."/>
        </authorList>
    </citation>
    <scope>NUCLEOTIDE SEQUENCE [LARGE SCALE GENOMIC DNA]</scope>
    <source>
        <strain evidence="2">ATCC 33931 / DSM 2075 / LMG 7858 / VKM B-1802 / 2st14</strain>
    </source>
</reference>
<dbReference type="InterPro" id="IPR059223">
    <property type="entry name" value="DVU0772-like"/>
</dbReference>
<organism evidence="1 2">
    <name type="scientific">Desulfarculus baarsii (strain ATCC 33931 / DSM 2075 / LMG 7858 / VKM B-1802 / 2st14)</name>
    <dbReference type="NCBI Taxonomy" id="644282"/>
    <lineage>
        <taxon>Bacteria</taxon>
        <taxon>Pseudomonadati</taxon>
        <taxon>Thermodesulfobacteriota</taxon>
        <taxon>Desulfarculia</taxon>
        <taxon>Desulfarculales</taxon>
        <taxon>Desulfarculaceae</taxon>
        <taxon>Desulfarculus</taxon>
    </lineage>
</organism>
<gene>
    <name evidence="1" type="ordered locus">Deba_1530</name>
</gene>
<dbReference type="NCBIfam" id="NF045682">
    <property type="entry name" value="DVU0772_fam"/>
    <property type="match status" value="1"/>
</dbReference>
<dbReference type="Proteomes" id="UP000009047">
    <property type="component" value="Chromosome"/>
</dbReference>
<protein>
    <submittedName>
        <fullName evidence="1">Uncharacterized protein</fullName>
    </submittedName>
</protein>